<dbReference type="InterPro" id="IPR053173">
    <property type="entry name" value="SAM-binding_MTase"/>
</dbReference>
<dbReference type="AlphaFoldDB" id="A0A8J3Y543"/>
<feature type="domain" description="Methyltransferase" evidence="1">
    <location>
        <begin position="173"/>
        <end position="281"/>
    </location>
</feature>
<dbReference type="Pfam" id="PF21320">
    <property type="entry name" value="WHD_Rv2258c"/>
    <property type="match status" value="1"/>
</dbReference>
<protein>
    <submittedName>
        <fullName evidence="3">Transcriptional regulator</fullName>
    </submittedName>
</protein>
<reference evidence="3" key="1">
    <citation type="submission" date="2021-01" db="EMBL/GenBank/DDBJ databases">
        <title>Whole genome shotgun sequence of Spirilliplanes yamanashiensis NBRC 15828.</title>
        <authorList>
            <person name="Komaki H."/>
            <person name="Tamura T."/>
        </authorList>
    </citation>
    <scope>NUCLEOTIDE SEQUENCE</scope>
    <source>
        <strain evidence="3">NBRC 15828</strain>
    </source>
</reference>
<dbReference type="EMBL" id="BOOY01000007">
    <property type="protein sequence ID" value="GIJ01966.1"/>
    <property type="molecule type" value="Genomic_DNA"/>
</dbReference>
<keyword evidence="4" id="KW-1185">Reference proteome</keyword>
<evidence type="ECO:0000259" key="2">
    <source>
        <dbReference type="Pfam" id="PF21320"/>
    </source>
</evidence>
<dbReference type="Gene3D" id="1.10.10.10">
    <property type="entry name" value="Winged helix-like DNA-binding domain superfamily/Winged helix DNA-binding domain"/>
    <property type="match status" value="1"/>
</dbReference>
<dbReference type="InterPro" id="IPR025714">
    <property type="entry name" value="Methyltranfer_dom"/>
</dbReference>
<evidence type="ECO:0000313" key="3">
    <source>
        <dbReference type="EMBL" id="GIJ01966.1"/>
    </source>
</evidence>
<dbReference type="InterPro" id="IPR048711">
    <property type="entry name" value="WHD_Rv2258c"/>
</dbReference>
<dbReference type="SUPFAM" id="SSF46785">
    <property type="entry name" value="Winged helix' DNA-binding domain"/>
    <property type="match status" value="1"/>
</dbReference>
<proteinExistence type="predicted"/>
<dbReference type="InterPro" id="IPR036390">
    <property type="entry name" value="WH_DNA-bd_sf"/>
</dbReference>
<dbReference type="CDD" id="cd02440">
    <property type="entry name" value="AdoMet_MTases"/>
    <property type="match status" value="1"/>
</dbReference>
<organism evidence="3 4">
    <name type="scientific">Spirilliplanes yamanashiensis</name>
    <dbReference type="NCBI Taxonomy" id="42233"/>
    <lineage>
        <taxon>Bacteria</taxon>
        <taxon>Bacillati</taxon>
        <taxon>Actinomycetota</taxon>
        <taxon>Actinomycetes</taxon>
        <taxon>Micromonosporales</taxon>
        <taxon>Micromonosporaceae</taxon>
        <taxon>Spirilliplanes</taxon>
    </lineage>
</organism>
<dbReference type="SUPFAM" id="SSF53335">
    <property type="entry name" value="S-adenosyl-L-methionine-dependent methyltransferases"/>
    <property type="match status" value="1"/>
</dbReference>
<gene>
    <name evidence="3" type="ORF">Sya03_13180</name>
</gene>
<dbReference type="RefSeq" id="WP_203937291.1">
    <property type="nucleotide sequence ID" value="NZ_BAAAGJ010000005.1"/>
</dbReference>
<dbReference type="PANTHER" id="PTHR45128">
    <property type="entry name" value="METHYLTRANSFERASE TYPE 11"/>
    <property type="match status" value="1"/>
</dbReference>
<sequence>MTDPRAALADRLFDGLLGAMELQTVHLGLQLGLYAALRAAPLTAAELAKAAGADERYAREWLEQQATAGLLGVDDAAAAPDARRYALDAGTAEVLLDEASPFYFGTPAGLAHGLASTLDGVQEAFRSGGGVPYADFGPHIRHGIAGFNRPMFAHQLATEWFPAVPGLVEKLTGAAVLDLGCGLGHSSVAMALAYPSVTVRGVDLDEASVAGARRTAAAAGVADRVSFTRGDAAEVTGSYDVVTIFEALHDMSDPVGTLRAARAALAPGGMVVVADDKALERFTPGAEPVERLILAFSVLHCLPATRAENGPTAHGTALRPDTLRAWAAAAGFTEADVLDVPNDFFRFYRLAH</sequence>
<feature type="domain" description="S-adenosylmethionine-dependent methyltransferase Rv2258c-like winged HTH" evidence="2">
    <location>
        <begin position="25"/>
        <end position="95"/>
    </location>
</feature>
<comment type="caution">
    <text evidence="3">The sequence shown here is derived from an EMBL/GenBank/DDBJ whole genome shotgun (WGS) entry which is preliminary data.</text>
</comment>
<dbReference type="Gene3D" id="3.40.50.150">
    <property type="entry name" value="Vaccinia Virus protein VP39"/>
    <property type="match status" value="1"/>
</dbReference>
<evidence type="ECO:0000259" key="1">
    <source>
        <dbReference type="Pfam" id="PF13847"/>
    </source>
</evidence>
<accession>A0A8J3Y543</accession>
<dbReference type="InterPro" id="IPR036388">
    <property type="entry name" value="WH-like_DNA-bd_sf"/>
</dbReference>
<name>A0A8J3Y543_9ACTN</name>
<dbReference type="Proteomes" id="UP000652013">
    <property type="component" value="Unassembled WGS sequence"/>
</dbReference>
<evidence type="ECO:0000313" key="4">
    <source>
        <dbReference type="Proteomes" id="UP000652013"/>
    </source>
</evidence>
<dbReference type="InterPro" id="IPR029063">
    <property type="entry name" value="SAM-dependent_MTases_sf"/>
</dbReference>
<dbReference type="Pfam" id="PF13847">
    <property type="entry name" value="Methyltransf_31"/>
    <property type="match status" value="1"/>
</dbReference>